<dbReference type="InterPro" id="IPR006591">
    <property type="entry name" value="RNAP_P/RPABC4"/>
</dbReference>
<dbReference type="PANTHER" id="PTHR12056">
    <property type="entry name" value="DNA-DIRECTED RNA POLYMERASES I, II, AND III"/>
    <property type="match status" value="1"/>
</dbReference>
<reference evidence="6" key="1">
    <citation type="journal article" date="2020" name="Stud. Mycol.">
        <title>101 Dothideomycetes genomes: a test case for predicting lifestyles and emergence of pathogens.</title>
        <authorList>
            <person name="Haridas S."/>
            <person name="Albert R."/>
            <person name="Binder M."/>
            <person name="Bloem J."/>
            <person name="Labutti K."/>
            <person name="Salamov A."/>
            <person name="Andreopoulos B."/>
            <person name="Baker S."/>
            <person name="Barry K."/>
            <person name="Bills G."/>
            <person name="Bluhm B."/>
            <person name="Cannon C."/>
            <person name="Castanera R."/>
            <person name="Culley D."/>
            <person name="Daum C."/>
            <person name="Ezra D."/>
            <person name="Gonzalez J."/>
            <person name="Henrissat B."/>
            <person name="Kuo A."/>
            <person name="Liang C."/>
            <person name="Lipzen A."/>
            <person name="Lutzoni F."/>
            <person name="Magnuson J."/>
            <person name="Mondo S."/>
            <person name="Nolan M."/>
            <person name="Ohm R."/>
            <person name="Pangilinan J."/>
            <person name="Park H.-J."/>
            <person name="Ramirez L."/>
            <person name="Alfaro M."/>
            <person name="Sun H."/>
            <person name="Tritt A."/>
            <person name="Yoshinaga Y."/>
            <person name="Zwiers L.-H."/>
            <person name="Turgeon B."/>
            <person name="Goodwin S."/>
            <person name="Spatafora J."/>
            <person name="Crous P."/>
            <person name="Grigoriev I."/>
        </authorList>
    </citation>
    <scope>NUCLEOTIDE SEQUENCE</scope>
    <source>
        <strain evidence="6">CBS 262.69</strain>
    </source>
</reference>
<dbReference type="GO" id="GO:0005736">
    <property type="term" value="C:RNA polymerase I complex"/>
    <property type="evidence" value="ECO:0007669"/>
    <property type="project" value="TreeGrafter"/>
</dbReference>
<gene>
    <name evidence="6" type="ORF">EJ06DRAFT_529569</name>
</gene>
<keyword evidence="2" id="KW-0479">Metal-binding</keyword>
<dbReference type="Proteomes" id="UP000799640">
    <property type="component" value="Unassembled WGS sequence"/>
</dbReference>
<dbReference type="SUPFAM" id="SSF63393">
    <property type="entry name" value="RNA polymerase subunits"/>
    <property type="match status" value="1"/>
</dbReference>
<dbReference type="GO" id="GO:0008270">
    <property type="term" value="F:zinc ion binding"/>
    <property type="evidence" value="ECO:0007669"/>
    <property type="project" value="InterPro"/>
</dbReference>
<evidence type="ECO:0000313" key="7">
    <source>
        <dbReference type="Proteomes" id="UP000799640"/>
    </source>
</evidence>
<keyword evidence="3" id="KW-0862">Zinc</keyword>
<dbReference type="GO" id="GO:0003899">
    <property type="term" value="F:DNA-directed RNA polymerase activity"/>
    <property type="evidence" value="ECO:0007669"/>
    <property type="project" value="InterPro"/>
</dbReference>
<dbReference type="Pfam" id="PF03604">
    <property type="entry name" value="Zn_ribbon_RPAB4"/>
    <property type="match status" value="1"/>
</dbReference>
<dbReference type="OrthoDB" id="5585087at2759"/>
<dbReference type="GO" id="GO:0005665">
    <property type="term" value="C:RNA polymerase II, core complex"/>
    <property type="evidence" value="ECO:0007669"/>
    <property type="project" value="TreeGrafter"/>
</dbReference>
<dbReference type="InterPro" id="IPR039747">
    <property type="entry name" value="RPABC4"/>
</dbReference>
<dbReference type="InterPro" id="IPR029040">
    <property type="entry name" value="RPABC4/Spt4"/>
</dbReference>
<comment type="subcellular location">
    <subcellularLocation>
        <location evidence="1">Nucleus</location>
    </subcellularLocation>
</comment>
<dbReference type="PANTHER" id="PTHR12056:SF2">
    <property type="entry name" value="GEO11084P1"/>
    <property type="match status" value="1"/>
</dbReference>
<evidence type="ECO:0000256" key="1">
    <source>
        <dbReference type="ARBA" id="ARBA00004123"/>
    </source>
</evidence>
<dbReference type="SMART" id="SM00659">
    <property type="entry name" value="RPOLCX"/>
    <property type="match status" value="1"/>
</dbReference>
<dbReference type="GO" id="GO:0003677">
    <property type="term" value="F:DNA binding"/>
    <property type="evidence" value="ECO:0007669"/>
    <property type="project" value="InterPro"/>
</dbReference>
<proteinExistence type="inferred from homology"/>
<keyword evidence="7" id="KW-1185">Reference proteome</keyword>
<accession>A0A6G1HZF7</accession>
<protein>
    <submittedName>
        <fullName evidence="6">Polymerase II polypeptide K, 7.0kDa</fullName>
    </submittedName>
</protein>
<dbReference type="AlphaFoldDB" id="A0A6G1HZF7"/>
<evidence type="ECO:0000256" key="3">
    <source>
        <dbReference type="ARBA" id="ARBA00022833"/>
    </source>
</evidence>
<sequence length="65" mass="7412">MSGQGYAPPTRDLSTLNYEKPVTYSCGDCASKVQLKRGDPIRCLQCGHRVLYKERTTRMVQFEAR</sequence>
<organism evidence="6 7">
    <name type="scientific">Trichodelitschia bisporula</name>
    <dbReference type="NCBI Taxonomy" id="703511"/>
    <lineage>
        <taxon>Eukaryota</taxon>
        <taxon>Fungi</taxon>
        <taxon>Dikarya</taxon>
        <taxon>Ascomycota</taxon>
        <taxon>Pezizomycotina</taxon>
        <taxon>Dothideomycetes</taxon>
        <taxon>Dothideomycetes incertae sedis</taxon>
        <taxon>Phaeotrichales</taxon>
        <taxon>Phaeotrichaceae</taxon>
        <taxon>Trichodelitschia</taxon>
    </lineage>
</organism>
<name>A0A6G1HZF7_9PEZI</name>
<dbReference type="EMBL" id="ML996693">
    <property type="protein sequence ID" value="KAF2401443.1"/>
    <property type="molecule type" value="Genomic_DNA"/>
</dbReference>
<dbReference type="GO" id="GO:0006351">
    <property type="term" value="P:DNA-templated transcription"/>
    <property type="evidence" value="ECO:0007669"/>
    <property type="project" value="InterPro"/>
</dbReference>
<dbReference type="GO" id="GO:0005666">
    <property type="term" value="C:RNA polymerase III complex"/>
    <property type="evidence" value="ECO:0007669"/>
    <property type="project" value="TreeGrafter"/>
</dbReference>
<dbReference type="Gene3D" id="2.20.28.30">
    <property type="entry name" value="RNA polymerase ii, chain L"/>
    <property type="match status" value="1"/>
</dbReference>
<evidence type="ECO:0000256" key="4">
    <source>
        <dbReference type="ARBA" id="ARBA00023242"/>
    </source>
</evidence>
<dbReference type="FunFam" id="2.20.28.30:FF:000003">
    <property type="entry name" value="DNA-directed RNA polymerases I, II, and III subunit RPABC4"/>
    <property type="match status" value="1"/>
</dbReference>
<evidence type="ECO:0000256" key="2">
    <source>
        <dbReference type="ARBA" id="ARBA00022723"/>
    </source>
</evidence>
<keyword evidence="4" id="KW-0539">Nucleus</keyword>
<evidence type="ECO:0000313" key="6">
    <source>
        <dbReference type="EMBL" id="KAF2401443.1"/>
    </source>
</evidence>
<evidence type="ECO:0000256" key="5">
    <source>
        <dbReference type="ARBA" id="ARBA00025770"/>
    </source>
</evidence>
<comment type="similarity">
    <text evidence="5">Belongs to the archaeal Rpo12/eukaryotic RPC10 RNA polymerase subunit family.</text>
</comment>